<dbReference type="PANTHER" id="PTHR21363">
    <property type="entry name" value="PREPHENATE DEHYDROGENASE"/>
    <property type="match status" value="1"/>
</dbReference>
<proteinExistence type="predicted"/>
<sequence>MTLGIIGLGLMGGSLGMDLRQLPFVNEVIGHDHNASHCDTALELGLVDRVVDFDTVLQCDTIFLSVPVDGIMSILQQMPGRINADATVIDLGSTKARIVESIPESIRHNVIAAHPMTGTENFGPQAAVSGLYRDKVVVLCDMADSGKPQQETAVRLFSGLHMRLHYMRAHDHDRHAAFISHMPHAISYSLANTVLNQEDKYNILALAAGGFRSMSRLAKSSPNMWEDIFRQNKEHLLEAISLFENELDAMKKAIKEEAWQEVHDRLETGKKLHEILL</sequence>
<keyword evidence="4" id="KW-1185">Reference proteome</keyword>
<dbReference type="SUPFAM" id="SSF48179">
    <property type="entry name" value="6-phosphogluconate dehydrogenase C-terminal domain-like"/>
    <property type="match status" value="1"/>
</dbReference>
<evidence type="ECO:0000259" key="2">
    <source>
        <dbReference type="PROSITE" id="PS51176"/>
    </source>
</evidence>
<evidence type="ECO:0000256" key="1">
    <source>
        <dbReference type="ARBA" id="ARBA00023002"/>
    </source>
</evidence>
<dbReference type="EC" id="1.3.1.12" evidence="3"/>
<dbReference type="PROSITE" id="PS51176">
    <property type="entry name" value="PDH_ADH"/>
    <property type="match status" value="1"/>
</dbReference>
<organism evidence="3 4">
    <name type="scientific">Sulfurimonas diazotrophicus</name>
    <dbReference type="NCBI Taxonomy" id="3131939"/>
    <lineage>
        <taxon>Bacteria</taxon>
        <taxon>Pseudomonadati</taxon>
        <taxon>Campylobacterota</taxon>
        <taxon>Epsilonproteobacteria</taxon>
        <taxon>Campylobacterales</taxon>
        <taxon>Sulfurimonadaceae</taxon>
        <taxon>Sulfurimonas</taxon>
    </lineage>
</organism>
<feature type="domain" description="Prephenate/arogenate dehydrogenase" evidence="2">
    <location>
        <begin position="1"/>
        <end position="277"/>
    </location>
</feature>
<dbReference type="Gene3D" id="3.40.50.720">
    <property type="entry name" value="NAD(P)-binding Rossmann-like Domain"/>
    <property type="match status" value="1"/>
</dbReference>
<dbReference type="InterPro" id="IPR036291">
    <property type="entry name" value="NAD(P)-bd_dom_sf"/>
</dbReference>
<dbReference type="Pfam" id="PF02153">
    <property type="entry name" value="PDH_N"/>
    <property type="match status" value="1"/>
</dbReference>
<protein>
    <submittedName>
        <fullName evidence="3">Prephenate dehydrogenase</fullName>
        <ecNumber evidence="3">1.3.1.12</ecNumber>
    </submittedName>
</protein>
<dbReference type="SUPFAM" id="SSF51735">
    <property type="entry name" value="NAD(P)-binding Rossmann-fold domains"/>
    <property type="match status" value="1"/>
</dbReference>
<dbReference type="Pfam" id="PF20463">
    <property type="entry name" value="PDH_C"/>
    <property type="match status" value="1"/>
</dbReference>
<dbReference type="InterPro" id="IPR003099">
    <property type="entry name" value="Prephen_DH"/>
</dbReference>
<accession>A0ABZ3H9M1</accession>
<evidence type="ECO:0000313" key="3">
    <source>
        <dbReference type="EMBL" id="XAU14498.1"/>
    </source>
</evidence>
<dbReference type="NCBIfam" id="NF006307">
    <property type="entry name" value="PRK08507.1"/>
    <property type="match status" value="1"/>
</dbReference>
<name>A0ABZ3H9M1_9BACT</name>
<dbReference type="InterPro" id="IPR050812">
    <property type="entry name" value="Preph/Arog_dehydrog"/>
</dbReference>
<evidence type="ECO:0000313" key="4">
    <source>
        <dbReference type="Proteomes" id="UP001447842"/>
    </source>
</evidence>
<keyword evidence="1 3" id="KW-0560">Oxidoreductase</keyword>
<dbReference type="PANTHER" id="PTHR21363:SF0">
    <property type="entry name" value="PREPHENATE DEHYDROGENASE [NADP(+)]"/>
    <property type="match status" value="1"/>
</dbReference>
<gene>
    <name evidence="3" type="ORF">WCY31_09600</name>
</gene>
<reference evidence="3 4" key="1">
    <citation type="submission" date="2024-03" db="EMBL/GenBank/DDBJ databases">
        <title>Sulfurimonas sp. HSL3-1.</title>
        <authorList>
            <person name="Wang S."/>
        </authorList>
    </citation>
    <scope>NUCLEOTIDE SEQUENCE [LARGE SCALE GENOMIC DNA]</scope>
    <source>
        <strain evidence="3 4">HSL3-1</strain>
    </source>
</reference>
<dbReference type="InterPro" id="IPR046826">
    <property type="entry name" value="PDH_N"/>
</dbReference>
<dbReference type="InterPro" id="IPR046825">
    <property type="entry name" value="PDH_C"/>
</dbReference>
<dbReference type="GO" id="GO:0008977">
    <property type="term" value="F:prephenate dehydrogenase (NAD+) activity"/>
    <property type="evidence" value="ECO:0007669"/>
    <property type="project" value="UniProtKB-EC"/>
</dbReference>
<dbReference type="Gene3D" id="1.10.3660.10">
    <property type="entry name" value="6-phosphogluconate dehydrogenase C-terminal like domain"/>
    <property type="match status" value="1"/>
</dbReference>
<dbReference type="EMBL" id="CP147920">
    <property type="protein sequence ID" value="XAU14498.1"/>
    <property type="molecule type" value="Genomic_DNA"/>
</dbReference>
<dbReference type="InterPro" id="IPR008927">
    <property type="entry name" value="6-PGluconate_DH-like_C_sf"/>
</dbReference>
<dbReference type="Proteomes" id="UP001447842">
    <property type="component" value="Chromosome"/>
</dbReference>
<dbReference type="RefSeq" id="WP_345969572.1">
    <property type="nucleotide sequence ID" value="NZ_CP147920.1"/>
</dbReference>